<gene>
    <name evidence="1" type="ORF">AFUS01_LOCUS36265</name>
</gene>
<protein>
    <submittedName>
        <fullName evidence="1">Uncharacterized protein</fullName>
    </submittedName>
</protein>
<dbReference type="OrthoDB" id="6784356at2759"/>
<proteinExistence type="predicted"/>
<feature type="non-terminal residue" evidence="1">
    <location>
        <position position="1"/>
    </location>
</feature>
<reference evidence="1" key="1">
    <citation type="submission" date="2021-06" db="EMBL/GenBank/DDBJ databases">
        <authorList>
            <person name="Hodson N. C."/>
            <person name="Mongue J. A."/>
            <person name="Jaron S. K."/>
        </authorList>
    </citation>
    <scope>NUCLEOTIDE SEQUENCE</scope>
</reference>
<dbReference type="Proteomes" id="UP000708208">
    <property type="component" value="Unassembled WGS sequence"/>
</dbReference>
<sequence>VLIKLAMSSLSVPFGVVHFLDTNEVEVMPMNWAYTQNDSLRCYWPNIKNVAKILLAVKKQQHPVKSLWSNHPIRIFHEYG</sequence>
<dbReference type="EMBL" id="CAJVCH010538957">
    <property type="protein sequence ID" value="CAG7826200.1"/>
    <property type="molecule type" value="Genomic_DNA"/>
</dbReference>
<accession>A0A8J2PY04</accession>
<evidence type="ECO:0000313" key="1">
    <source>
        <dbReference type="EMBL" id="CAG7826200.1"/>
    </source>
</evidence>
<evidence type="ECO:0000313" key="2">
    <source>
        <dbReference type="Proteomes" id="UP000708208"/>
    </source>
</evidence>
<dbReference type="AlphaFoldDB" id="A0A8J2PY04"/>
<organism evidence="1 2">
    <name type="scientific">Allacma fusca</name>
    <dbReference type="NCBI Taxonomy" id="39272"/>
    <lineage>
        <taxon>Eukaryota</taxon>
        <taxon>Metazoa</taxon>
        <taxon>Ecdysozoa</taxon>
        <taxon>Arthropoda</taxon>
        <taxon>Hexapoda</taxon>
        <taxon>Collembola</taxon>
        <taxon>Symphypleona</taxon>
        <taxon>Sminthuridae</taxon>
        <taxon>Allacma</taxon>
    </lineage>
</organism>
<keyword evidence="2" id="KW-1185">Reference proteome</keyword>
<name>A0A8J2PY04_9HEXA</name>
<comment type="caution">
    <text evidence="1">The sequence shown here is derived from an EMBL/GenBank/DDBJ whole genome shotgun (WGS) entry which is preliminary data.</text>
</comment>